<comment type="similarity">
    <text evidence="1">Belongs to the universal stress protein A family.</text>
</comment>
<name>A0AAU7DBI8_9BACT</name>
<dbReference type="Gene3D" id="3.40.50.620">
    <property type="entry name" value="HUPs"/>
    <property type="match status" value="2"/>
</dbReference>
<sequence length="297" mass="32172">MITSAPAQITFERILIPTDFSDVSGRAIEYGKSIATRYNAQILLTHVNQQVHSAPPIDEGGLSNAIQQAIEQQLEQEGAELRSEGFHVRTISVTGKVQEEVLSAVNREKADLVVLGTHGETGIERLLFGSDAEALLRNSPCPVLVVGPVTQSPSNLAWHPSNIVCASDLNPDTATIAAYAYMIAREFQAAFTLLHVQDPVKKEKKSDLQLFEKAFEHILPDQPSPIVAFRNMSPGNAGFAIVDFATDRNADLIVMGAHTASSTATHLMRGLVPQIITDTPCPVLIIHKQGHEEVALS</sequence>
<dbReference type="PANTHER" id="PTHR46268:SF22">
    <property type="entry name" value="SENSOR PROTEIN KDPD-RELATED"/>
    <property type="match status" value="1"/>
</dbReference>
<gene>
    <name evidence="3" type="ORF">P8936_05910</name>
</gene>
<dbReference type="PRINTS" id="PR01438">
    <property type="entry name" value="UNVRSLSTRESS"/>
</dbReference>
<feature type="domain" description="UspA" evidence="2">
    <location>
        <begin position="11"/>
        <end position="146"/>
    </location>
</feature>
<dbReference type="SUPFAM" id="SSF52402">
    <property type="entry name" value="Adenine nucleotide alpha hydrolases-like"/>
    <property type="match status" value="2"/>
</dbReference>
<evidence type="ECO:0000256" key="1">
    <source>
        <dbReference type="ARBA" id="ARBA00008791"/>
    </source>
</evidence>
<dbReference type="InterPro" id="IPR014729">
    <property type="entry name" value="Rossmann-like_a/b/a_fold"/>
</dbReference>
<dbReference type="CDD" id="cd00293">
    <property type="entry name" value="USP-like"/>
    <property type="match status" value="2"/>
</dbReference>
<dbReference type="RefSeq" id="WP_348270026.1">
    <property type="nucleotide sequence ID" value="NZ_CP121195.1"/>
</dbReference>
<organism evidence="3">
    <name type="scientific">Edaphobacter paludis</name>
    <dbReference type="NCBI Taxonomy" id="3035702"/>
    <lineage>
        <taxon>Bacteria</taxon>
        <taxon>Pseudomonadati</taxon>
        <taxon>Acidobacteriota</taxon>
        <taxon>Terriglobia</taxon>
        <taxon>Terriglobales</taxon>
        <taxon>Acidobacteriaceae</taxon>
        <taxon>Edaphobacter</taxon>
    </lineage>
</organism>
<dbReference type="Pfam" id="PF00582">
    <property type="entry name" value="Usp"/>
    <property type="match status" value="2"/>
</dbReference>
<accession>A0AAU7DBI8</accession>
<dbReference type="PANTHER" id="PTHR46268">
    <property type="entry name" value="STRESS RESPONSE PROTEIN NHAX"/>
    <property type="match status" value="1"/>
</dbReference>
<evidence type="ECO:0000313" key="3">
    <source>
        <dbReference type="EMBL" id="XBH14697.1"/>
    </source>
</evidence>
<dbReference type="EMBL" id="CP121195">
    <property type="protein sequence ID" value="XBH14697.1"/>
    <property type="molecule type" value="Genomic_DNA"/>
</dbReference>
<dbReference type="InterPro" id="IPR006016">
    <property type="entry name" value="UspA"/>
</dbReference>
<dbReference type="AlphaFoldDB" id="A0AAU7DBI8"/>
<reference evidence="3" key="1">
    <citation type="submission" date="2023-03" db="EMBL/GenBank/DDBJ databases">
        <title>Edaphobacter sp.</title>
        <authorList>
            <person name="Huber K.J."/>
            <person name="Papendorf J."/>
            <person name="Pilke C."/>
            <person name="Bunk B."/>
            <person name="Sproeer C."/>
            <person name="Pester M."/>
        </authorList>
    </citation>
    <scope>NUCLEOTIDE SEQUENCE</scope>
    <source>
        <strain evidence="3">DSM 109920</strain>
    </source>
</reference>
<feature type="domain" description="UspA" evidence="2">
    <location>
        <begin position="162"/>
        <end position="287"/>
    </location>
</feature>
<proteinExistence type="inferred from homology"/>
<dbReference type="InterPro" id="IPR006015">
    <property type="entry name" value="Universal_stress_UspA"/>
</dbReference>
<evidence type="ECO:0000259" key="2">
    <source>
        <dbReference type="Pfam" id="PF00582"/>
    </source>
</evidence>
<protein>
    <submittedName>
        <fullName evidence="3">Universal stress protein</fullName>
    </submittedName>
</protein>